<reference evidence="1 2" key="1">
    <citation type="journal article" date="2014" name="Genome Announc.">
        <title>Genome Sequence of a Presumptive Mannheimia haemolytica Strain with an A1/A6-Cross-Reactive Serotype from a White-Tailed Deer (Odocoileus virginianus).</title>
        <authorList>
            <person name="Lawrence P.K."/>
            <person name="Bey R.F."/>
            <person name="Wiener B."/>
            <person name="Kittichotirat W."/>
            <person name="Bumgarner R.E."/>
        </authorList>
    </citation>
    <scope>NUCLEOTIDE SEQUENCE [LARGE SCALE GENOMIC DNA]</scope>
    <source>
        <strain evidence="1 2">PKL10</strain>
    </source>
</reference>
<dbReference type="Proteomes" id="UP000054123">
    <property type="component" value="Unassembled WGS sequence"/>
</dbReference>
<accession>A0A011P6P2</accession>
<organism evidence="1 2">
    <name type="scientific">Mannheimia granulomatis</name>
    <dbReference type="NCBI Taxonomy" id="85402"/>
    <lineage>
        <taxon>Bacteria</taxon>
        <taxon>Pseudomonadati</taxon>
        <taxon>Pseudomonadota</taxon>
        <taxon>Gammaproteobacteria</taxon>
        <taxon>Pasteurellales</taxon>
        <taxon>Pasteurellaceae</taxon>
        <taxon>Mannheimia</taxon>
    </lineage>
</organism>
<dbReference type="RefSeq" id="WP_042802939.1">
    <property type="nucleotide sequence ID" value="NZ_AVSP01000001.1"/>
</dbReference>
<protein>
    <submittedName>
        <fullName evidence="1">Uncharacterized protein</fullName>
    </submittedName>
</protein>
<name>A0A011P6P2_9PAST</name>
<gene>
    <name evidence="1" type="ORF">AK33_06745</name>
</gene>
<dbReference type="OrthoDB" id="5677806at2"/>
<keyword evidence="2" id="KW-1185">Reference proteome</keyword>
<dbReference type="PATRIC" id="fig|1450449.3.peg.1320"/>
<evidence type="ECO:0000313" key="1">
    <source>
        <dbReference type="EMBL" id="EXI62129.1"/>
    </source>
</evidence>
<dbReference type="AlphaFoldDB" id="A0A011P6P2"/>
<proteinExistence type="predicted"/>
<evidence type="ECO:0000313" key="2">
    <source>
        <dbReference type="Proteomes" id="UP000054123"/>
    </source>
</evidence>
<sequence length="104" mass="11435">MDYPVKAITDFQTTTVAPLTEKVATHAERKRAEAEQAKAEGNTIKAQELENEAEKWETGGAYRQRVDELTNAVGLALGGSPTAGNRWSSFALYQHRNQTGNRGQ</sequence>
<comment type="caution">
    <text evidence="1">The sequence shown here is derived from an EMBL/GenBank/DDBJ whole genome shotgun (WGS) entry which is preliminary data.</text>
</comment>
<dbReference type="EMBL" id="JANJ01000005">
    <property type="protein sequence ID" value="EXI62129.1"/>
    <property type="molecule type" value="Genomic_DNA"/>
</dbReference>